<dbReference type="GO" id="GO:0016757">
    <property type="term" value="F:glycosyltransferase activity"/>
    <property type="evidence" value="ECO:0007669"/>
    <property type="project" value="TreeGrafter"/>
</dbReference>
<dbReference type="InterPro" id="IPR050194">
    <property type="entry name" value="Glycosyltransferase_grp1"/>
</dbReference>
<gene>
    <name evidence="1" type="ordered locus">Daes_1283</name>
</gene>
<evidence type="ECO:0000313" key="2">
    <source>
        <dbReference type="Proteomes" id="UP000002191"/>
    </source>
</evidence>
<dbReference type="EMBL" id="CP002431">
    <property type="protein sequence ID" value="ADU62297.1"/>
    <property type="molecule type" value="Genomic_DNA"/>
</dbReference>
<keyword evidence="2" id="KW-1185">Reference proteome</keyword>
<dbReference type="SUPFAM" id="SSF53756">
    <property type="entry name" value="UDP-Glycosyltransferase/glycogen phosphorylase"/>
    <property type="match status" value="1"/>
</dbReference>
<dbReference type="CDD" id="cd03801">
    <property type="entry name" value="GT4_PimA-like"/>
    <property type="match status" value="1"/>
</dbReference>
<protein>
    <submittedName>
        <fullName evidence="1">Glycosyl transferase group 1</fullName>
    </submittedName>
</protein>
<dbReference type="AlphaFoldDB" id="E6VUQ6"/>
<dbReference type="Pfam" id="PF13692">
    <property type="entry name" value="Glyco_trans_1_4"/>
    <property type="match status" value="1"/>
</dbReference>
<name>E6VUQ6_PSEA9</name>
<evidence type="ECO:0000313" key="1">
    <source>
        <dbReference type="EMBL" id="ADU62297.1"/>
    </source>
</evidence>
<accession>E6VUQ6</accession>
<keyword evidence="1" id="KW-0808">Transferase</keyword>
<dbReference type="OrthoDB" id="9815351at2"/>
<reference evidence="1 2" key="2">
    <citation type="journal article" date="2014" name="Genome Announc.">
        <title>Complete Genome Sequence of the Subsurface, Mesophilic Sulfate-Reducing Bacterium Desulfovibrio aespoeensis Aspo-2.</title>
        <authorList>
            <person name="Pedersen K."/>
            <person name="Bengtsson A."/>
            <person name="Edlund J."/>
            <person name="Rabe L."/>
            <person name="Hazen T."/>
            <person name="Chakraborty R."/>
            <person name="Goodwin L."/>
            <person name="Shapiro N."/>
        </authorList>
    </citation>
    <scope>NUCLEOTIDE SEQUENCE [LARGE SCALE GENOMIC DNA]</scope>
    <source>
        <strain evidence="2">ATCC 700646 / DSM 10631 / Aspo-2</strain>
    </source>
</reference>
<dbReference type="Proteomes" id="UP000002191">
    <property type="component" value="Chromosome"/>
</dbReference>
<dbReference type="RefSeq" id="WP_013514228.1">
    <property type="nucleotide sequence ID" value="NC_014844.1"/>
</dbReference>
<dbReference type="PANTHER" id="PTHR45947">
    <property type="entry name" value="SULFOQUINOVOSYL TRANSFERASE SQD2"/>
    <property type="match status" value="1"/>
</dbReference>
<dbReference type="KEGG" id="das:Daes_1283"/>
<dbReference type="eggNOG" id="COG0438">
    <property type="taxonomic scope" value="Bacteria"/>
</dbReference>
<reference evidence="2" key="1">
    <citation type="submission" date="2010-12" db="EMBL/GenBank/DDBJ databases">
        <title>Complete sequence of Desulfovibrio aespoeensis Aspo-2.</title>
        <authorList>
            <consortium name="US DOE Joint Genome Institute"/>
            <person name="Lucas S."/>
            <person name="Copeland A."/>
            <person name="Lapidus A."/>
            <person name="Cheng J.-F."/>
            <person name="Goodwin L."/>
            <person name="Pitluck S."/>
            <person name="Chertkov O."/>
            <person name="Misra M."/>
            <person name="Detter J.C."/>
            <person name="Han C."/>
            <person name="Tapia R."/>
            <person name="Land M."/>
            <person name="Hauser L."/>
            <person name="Kyrpides N."/>
            <person name="Ivanova N."/>
            <person name="Ovchinnikova G."/>
            <person name="Pedersen K."/>
            <person name="Jagevall S."/>
            <person name="Hazen T."/>
            <person name="Woyke T."/>
        </authorList>
    </citation>
    <scope>NUCLEOTIDE SEQUENCE [LARGE SCALE GENOMIC DNA]</scope>
    <source>
        <strain evidence="2">ATCC 700646 / DSM 10631 / Aspo-2</strain>
    </source>
</reference>
<dbReference type="Gene3D" id="3.40.50.2000">
    <property type="entry name" value="Glycogen Phosphorylase B"/>
    <property type="match status" value="1"/>
</dbReference>
<organism evidence="1 2">
    <name type="scientific">Pseudodesulfovibrio aespoeensis (strain ATCC 700646 / DSM 10631 / Aspo-2)</name>
    <name type="common">Desulfovibrio aespoeensis</name>
    <dbReference type="NCBI Taxonomy" id="643562"/>
    <lineage>
        <taxon>Bacteria</taxon>
        <taxon>Pseudomonadati</taxon>
        <taxon>Thermodesulfobacteriota</taxon>
        <taxon>Desulfovibrionia</taxon>
        <taxon>Desulfovibrionales</taxon>
        <taxon>Desulfovibrionaceae</taxon>
    </lineage>
</organism>
<proteinExistence type="predicted"/>
<dbReference type="STRING" id="643562.Daes_1283"/>
<sequence length="337" mass="36594">MKTVFLVPCGTRRSHAAYRVAPHVAAGRAAGLDVCMLEVPASGFARYRFFSRLPGADVIVVHRELISRGELRTLRRLAPKLVYDFADAVWTLPAREQDGGGARRRMAMLARRFRRICAEADLCLVENMAQAKAAAPFQDQVRIVPTPLDAARYAPRPDTDGSAPGHGGPIRVGWMVTGGDRHCLGEIVGGLADKGVGIQFSIVSDSPYDGPGRDFVFWSLPESASEIARLQTMDIGLAPYPDDGHSQAVSGLDVLRYMACGVVVVASDKGGAGEIVDHGIDGFLARDIEEWTRHVLHLARDHDLRHRMAEAARLKVVNQYGLASVAGQLWDALGIPR</sequence>
<dbReference type="HOGENOM" id="CLU_062433_0_0_7"/>
<dbReference type="PANTHER" id="PTHR45947:SF3">
    <property type="entry name" value="SULFOQUINOVOSYL TRANSFERASE SQD2"/>
    <property type="match status" value="1"/>
</dbReference>